<evidence type="ECO:0000256" key="6">
    <source>
        <dbReference type="ARBA" id="ARBA00038076"/>
    </source>
</evidence>
<dbReference type="Proteomes" id="UP000199421">
    <property type="component" value="Unassembled WGS sequence"/>
</dbReference>
<evidence type="ECO:0000259" key="8">
    <source>
        <dbReference type="Pfam" id="PF02687"/>
    </source>
</evidence>
<feature type="transmembrane region" description="Helical" evidence="7">
    <location>
        <begin position="32"/>
        <end position="52"/>
    </location>
</feature>
<feature type="domain" description="ABC3 transporter permease C-terminal" evidence="8">
    <location>
        <begin position="300"/>
        <end position="413"/>
    </location>
</feature>
<feature type="transmembrane region" description="Helical" evidence="7">
    <location>
        <begin position="296"/>
        <end position="318"/>
    </location>
</feature>
<proteinExistence type="inferred from homology"/>
<evidence type="ECO:0000259" key="9">
    <source>
        <dbReference type="Pfam" id="PF12704"/>
    </source>
</evidence>
<dbReference type="InterPro" id="IPR003838">
    <property type="entry name" value="ABC3_permease_C"/>
</dbReference>
<evidence type="ECO:0000256" key="3">
    <source>
        <dbReference type="ARBA" id="ARBA00022692"/>
    </source>
</evidence>
<dbReference type="PANTHER" id="PTHR30572">
    <property type="entry name" value="MEMBRANE COMPONENT OF TRANSPORTER-RELATED"/>
    <property type="match status" value="1"/>
</dbReference>
<sequence>MASYVCMIFLKLFLESFRFAFSALRENKTRTFLSLLGVTIGIMTIIGIFSAVNTLRANLESSVEKLGSRSIYVQKWPWGGGGDYPWWKYVNRPEPTIRDFELLQQRTTLADGIALDVGVSDKTLKYLNNNVENVYISAVSKDFYKIRNLEFQSGRYFTDGESERGTPVAIIGSTIAKGLFPHTDPIGKTIQALGRRLKVIGVFKEEGEGMLIDVSLDNIAVVPLNFARNVINVRSFGPSIVVNAIDGVSLDEVESELRGLIRSIHRLSPTQEDDFALNQTTIITAQLDTMFKMVNTAGFCIGILSVLVGGFGIANIMFVSVKERTHIIGIQKSLGAKNFFILSQFLIEAVALCLIGGLMGLFVVYGLAFILKIAAGIGVVVHLDEVVLAIFISTTIGLISGIIPAVIASRLDPVEAIRSK</sequence>
<comment type="subcellular location">
    <subcellularLocation>
        <location evidence="1">Cell membrane</location>
        <topology evidence="1">Multi-pass membrane protein</topology>
    </subcellularLocation>
</comment>
<organism evidence="10 11">
    <name type="scientific">Olivibacter domesticus</name>
    <name type="common">Pseudosphingobacterium domesticum</name>
    <dbReference type="NCBI Taxonomy" id="407022"/>
    <lineage>
        <taxon>Bacteria</taxon>
        <taxon>Pseudomonadati</taxon>
        <taxon>Bacteroidota</taxon>
        <taxon>Sphingobacteriia</taxon>
        <taxon>Sphingobacteriales</taxon>
        <taxon>Sphingobacteriaceae</taxon>
        <taxon>Olivibacter</taxon>
    </lineage>
</organism>
<keyword evidence="3 7" id="KW-0812">Transmembrane</keyword>
<evidence type="ECO:0000256" key="1">
    <source>
        <dbReference type="ARBA" id="ARBA00004651"/>
    </source>
</evidence>
<evidence type="ECO:0000256" key="4">
    <source>
        <dbReference type="ARBA" id="ARBA00022989"/>
    </source>
</evidence>
<dbReference type="InterPro" id="IPR025857">
    <property type="entry name" value="MacB_PCD"/>
</dbReference>
<keyword evidence="5 7" id="KW-0472">Membrane</keyword>
<protein>
    <submittedName>
        <fullName evidence="10">Putative ABC transport system permease protein</fullName>
    </submittedName>
</protein>
<dbReference type="Pfam" id="PF02687">
    <property type="entry name" value="FtsX"/>
    <property type="match status" value="1"/>
</dbReference>
<evidence type="ECO:0000313" key="10">
    <source>
        <dbReference type="EMBL" id="SEK98939.1"/>
    </source>
</evidence>
<dbReference type="GO" id="GO:0022857">
    <property type="term" value="F:transmembrane transporter activity"/>
    <property type="evidence" value="ECO:0007669"/>
    <property type="project" value="TreeGrafter"/>
</dbReference>
<evidence type="ECO:0000313" key="11">
    <source>
        <dbReference type="Proteomes" id="UP000199421"/>
    </source>
</evidence>
<comment type="similarity">
    <text evidence="6">Belongs to the ABC-4 integral membrane protein family.</text>
</comment>
<keyword evidence="11" id="KW-1185">Reference proteome</keyword>
<feature type="domain" description="MacB-like periplasmic core" evidence="9">
    <location>
        <begin position="31"/>
        <end position="259"/>
    </location>
</feature>
<evidence type="ECO:0000256" key="2">
    <source>
        <dbReference type="ARBA" id="ARBA00022475"/>
    </source>
</evidence>
<keyword evidence="2" id="KW-1003">Cell membrane</keyword>
<dbReference type="Pfam" id="PF12704">
    <property type="entry name" value="MacB_PCD"/>
    <property type="match status" value="1"/>
</dbReference>
<dbReference type="GO" id="GO:0005886">
    <property type="term" value="C:plasma membrane"/>
    <property type="evidence" value="ECO:0007669"/>
    <property type="project" value="UniProtKB-SubCell"/>
</dbReference>
<reference evidence="11" key="1">
    <citation type="submission" date="2016-10" db="EMBL/GenBank/DDBJ databases">
        <authorList>
            <person name="Varghese N."/>
            <person name="Submissions S."/>
        </authorList>
    </citation>
    <scope>NUCLEOTIDE SEQUENCE [LARGE SCALE GENOMIC DNA]</scope>
    <source>
        <strain evidence="11">DSM 18733</strain>
    </source>
</reference>
<evidence type="ECO:0000256" key="7">
    <source>
        <dbReference type="SAM" id="Phobius"/>
    </source>
</evidence>
<dbReference type="InterPro" id="IPR050250">
    <property type="entry name" value="Macrolide_Exporter_MacB"/>
</dbReference>
<dbReference type="STRING" id="407022.SAMN05661044_01688"/>
<feature type="transmembrane region" description="Helical" evidence="7">
    <location>
        <begin position="338"/>
        <end position="355"/>
    </location>
</feature>
<dbReference type="EMBL" id="FOAF01000001">
    <property type="protein sequence ID" value="SEK98939.1"/>
    <property type="molecule type" value="Genomic_DNA"/>
</dbReference>
<name>A0A1H7LJD3_OLID1</name>
<dbReference type="AlphaFoldDB" id="A0A1H7LJD3"/>
<accession>A0A1H7LJD3</accession>
<gene>
    <name evidence="10" type="ORF">SAMN05661044_01688</name>
</gene>
<evidence type="ECO:0000256" key="5">
    <source>
        <dbReference type="ARBA" id="ARBA00023136"/>
    </source>
</evidence>
<dbReference type="PANTHER" id="PTHR30572:SF4">
    <property type="entry name" value="ABC TRANSPORTER PERMEASE YTRF"/>
    <property type="match status" value="1"/>
</dbReference>
<feature type="transmembrane region" description="Helical" evidence="7">
    <location>
        <begin position="387"/>
        <end position="408"/>
    </location>
</feature>
<keyword evidence="4 7" id="KW-1133">Transmembrane helix</keyword>